<accession>A0A850R560</accession>
<dbReference type="RefSeq" id="WP_176975601.1">
    <property type="nucleotide sequence ID" value="NZ_JABZEO010000003.1"/>
</dbReference>
<evidence type="ECO:0000313" key="1">
    <source>
        <dbReference type="EMBL" id="NVZ08834.1"/>
    </source>
</evidence>
<protein>
    <submittedName>
        <fullName evidence="1">Uncharacterized protein</fullName>
    </submittedName>
</protein>
<dbReference type="Proteomes" id="UP000592294">
    <property type="component" value="Unassembled WGS sequence"/>
</dbReference>
<evidence type="ECO:0000313" key="2">
    <source>
        <dbReference type="Proteomes" id="UP000592294"/>
    </source>
</evidence>
<dbReference type="EMBL" id="JABZEO010000003">
    <property type="protein sequence ID" value="NVZ08834.1"/>
    <property type="molecule type" value="Genomic_DNA"/>
</dbReference>
<comment type="caution">
    <text evidence="1">The sequence shown here is derived from an EMBL/GenBank/DDBJ whole genome shotgun (WGS) entry which is preliminary data.</text>
</comment>
<name>A0A850R560_9GAMM</name>
<sequence length="208" mass="22992">MMNLQQRMAFHDDLRHGGAEHHRRLSSAMSSLWSRLQADPEAVAALAQILAPEAESLPDAYCAATERLRRLEQGISNEIAETNRVCREESASLKDRRDTAIDRRIAIIEERKRLEARGAPDEVIQARDRLRLAGAPADVVDNLVPLTGSEELRAALAAIDEEDRALALFLGSADPSHLPAGFDEKVKARLEFKASLKTLVTPTFYSIG</sequence>
<reference evidence="1 2" key="1">
    <citation type="submission" date="2020-06" db="EMBL/GenBank/DDBJ databases">
        <title>Whole-genome sequence of Allochromatium humboldtianum DSM 21881, type strain.</title>
        <authorList>
            <person name="Kyndt J.A."/>
            <person name="Meyer T.E."/>
        </authorList>
    </citation>
    <scope>NUCLEOTIDE SEQUENCE [LARGE SCALE GENOMIC DNA]</scope>
    <source>
        <strain evidence="1 2">DSM 21881</strain>
    </source>
</reference>
<keyword evidence="2" id="KW-1185">Reference proteome</keyword>
<proteinExistence type="predicted"/>
<gene>
    <name evidence="1" type="ORF">HW932_06125</name>
</gene>
<organism evidence="1 2">
    <name type="scientific">Allochromatium humboldtianum</name>
    <dbReference type="NCBI Taxonomy" id="504901"/>
    <lineage>
        <taxon>Bacteria</taxon>
        <taxon>Pseudomonadati</taxon>
        <taxon>Pseudomonadota</taxon>
        <taxon>Gammaproteobacteria</taxon>
        <taxon>Chromatiales</taxon>
        <taxon>Chromatiaceae</taxon>
        <taxon>Allochromatium</taxon>
    </lineage>
</organism>
<dbReference type="AlphaFoldDB" id="A0A850R560"/>